<accession>A0A1Y5TC92</accession>
<dbReference type="InterPro" id="IPR029063">
    <property type="entry name" value="SAM-dependent_MTases_sf"/>
</dbReference>
<evidence type="ECO:0000256" key="3">
    <source>
        <dbReference type="ARBA" id="ARBA00047942"/>
    </source>
</evidence>
<protein>
    <recommendedName>
        <fullName evidence="4">Methyltransferase</fullName>
        <ecNumber evidence="4">2.1.1.-</ecNumber>
    </recommendedName>
</protein>
<dbReference type="Gene3D" id="3.40.50.150">
    <property type="entry name" value="Vaccinia Virus protein VP39"/>
    <property type="match status" value="1"/>
</dbReference>
<dbReference type="GO" id="GO:0009007">
    <property type="term" value="F:site-specific DNA-methyltransferase (adenine-specific) activity"/>
    <property type="evidence" value="ECO:0007669"/>
    <property type="project" value="UniProtKB-EC"/>
</dbReference>
<evidence type="ECO:0000256" key="1">
    <source>
        <dbReference type="ARBA" id="ARBA00022603"/>
    </source>
</evidence>
<dbReference type="PRINTS" id="PR00508">
    <property type="entry name" value="S21N4MTFRASE"/>
</dbReference>
<dbReference type="GO" id="GO:0032259">
    <property type="term" value="P:methylation"/>
    <property type="evidence" value="ECO:0007669"/>
    <property type="project" value="UniProtKB-KW"/>
</dbReference>
<dbReference type="AlphaFoldDB" id="A0A1Y5TC92"/>
<comment type="catalytic activity">
    <reaction evidence="3">
        <text>a 2'-deoxyadenosine in DNA + S-adenosyl-L-methionine = an N(6)-methyl-2'-deoxyadenosine in DNA + S-adenosyl-L-homocysteine + H(+)</text>
        <dbReference type="Rhea" id="RHEA:15197"/>
        <dbReference type="Rhea" id="RHEA-COMP:12418"/>
        <dbReference type="Rhea" id="RHEA-COMP:12419"/>
        <dbReference type="ChEBI" id="CHEBI:15378"/>
        <dbReference type="ChEBI" id="CHEBI:57856"/>
        <dbReference type="ChEBI" id="CHEBI:59789"/>
        <dbReference type="ChEBI" id="CHEBI:90615"/>
        <dbReference type="ChEBI" id="CHEBI:90616"/>
        <dbReference type="EC" id="2.1.1.72"/>
    </reaction>
</comment>
<dbReference type="Proteomes" id="UP000193307">
    <property type="component" value="Unassembled WGS sequence"/>
</dbReference>
<dbReference type="EMBL" id="FWFW01000012">
    <property type="protein sequence ID" value="SLN60432.1"/>
    <property type="molecule type" value="Genomic_DNA"/>
</dbReference>
<gene>
    <name evidence="6" type="primary">dpnA_1</name>
    <name evidence="6" type="ORF">PAM7971_03098</name>
</gene>
<dbReference type="EC" id="2.1.1.-" evidence="4"/>
<feature type="domain" description="DNA methylase N-4/N-6" evidence="5">
    <location>
        <begin position="129"/>
        <end position="224"/>
    </location>
</feature>
<comment type="similarity">
    <text evidence="4">Belongs to the N(4)/N(6)-methyltransferase family.</text>
</comment>
<evidence type="ECO:0000256" key="2">
    <source>
        <dbReference type="ARBA" id="ARBA00022679"/>
    </source>
</evidence>
<evidence type="ECO:0000259" key="5">
    <source>
        <dbReference type="Pfam" id="PF01555"/>
    </source>
</evidence>
<dbReference type="InterPro" id="IPR002941">
    <property type="entry name" value="DNA_methylase_N4/N6"/>
</dbReference>
<dbReference type="Pfam" id="PF01555">
    <property type="entry name" value="N6_N4_Mtase"/>
    <property type="match status" value="1"/>
</dbReference>
<evidence type="ECO:0000313" key="6">
    <source>
        <dbReference type="EMBL" id="SLN60432.1"/>
    </source>
</evidence>
<evidence type="ECO:0000256" key="4">
    <source>
        <dbReference type="RuleBase" id="RU362026"/>
    </source>
</evidence>
<keyword evidence="2 6" id="KW-0808">Transferase</keyword>
<dbReference type="SUPFAM" id="SSF53335">
    <property type="entry name" value="S-adenosyl-L-methionine-dependent methyltransferases"/>
    <property type="match status" value="1"/>
</dbReference>
<organism evidence="6 7">
    <name type="scientific">Pacificibacter marinus</name>
    <dbReference type="NCBI Taxonomy" id="658057"/>
    <lineage>
        <taxon>Bacteria</taxon>
        <taxon>Pseudomonadati</taxon>
        <taxon>Pseudomonadota</taxon>
        <taxon>Alphaproteobacteria</taxon>
        <taxon>Rhodobacterales</taxon>
        <taxon>Roseobacteraceae</taxon>
        <taxon>Pacificibacter</taxon>
    </lineage>
</organism>
<dbReference type="GO" id="GO:0008170">
    <property type="term" value="F:N-methyltransferase activity"/>
    <property type="evidence" value="ECO:0007669"/>
    <property type="project" value="InterPro"/>
</dbReference>
<reference evidence="6 7" key="1">
    <citation type="submission" date="2017-03" db="EMBL/GenBank/DDBJ databases">
        <authorList>
            <person name="Afonso C.L."/>
            <person name="Miller P.J."/>
            <person name="Scott M.A."/>
            <person name="Spackman E."/>
            <person name="Goraichik I."/>
            <person name="Dimitrov K.M."/>
            <person name="Suarez D.L."/>
            <person name="Swayne D.E."/>
        </authorList>
    </citation>
    <scope>NUCLEOTIDE SEQUENCE [LARGE SCALE GENOMIC DNA]</scope>
    <source>
        <strain evidence="6 7">CECT 7971</strain>
    </source>
</reference>
<dbReference type="InterPro" id="IPR001091">
    <property type="entry name" value="RM_Methyltransferase"/>
</dbReference>
<sequence>MSIRREITIGNARLILGDCREVLPELRGVADMLFCDVAYKLTTGGNAHQSMGGLFATENYNNDGLLMDVPPWHDLGGPFFRACKDNADAYIMTNDKNLFQAGAAFEGAGWKFHNLLVWDKIRATRNRWYMKNLEFTTYWWKGKADPLGINHCGSKQSFQLNAPKETAHPTEKPVALCEHYILNSTTQGDTVLDPMMGSGAAMVAAVQNGRHAIGIEINETWFEVACARVRKALA</sequence>
<dbReference type="GO" id="GO:0003677">
    <property type="term" value="F:DNA binding"/>
    <property type="evidence" value="ECO:0007669"/>
    <property type="project" value="InterPro"/>
</dbReference>
<dbReference type="RefSeq" id="WP_176225715.1">
    <property type="nucleotide sequence ID" value="NZ_FWFW01000012.1"/>
</dbReference>
<name>A0A1Y5TC92_9RHOB</name>
<evidence type="ECO:0000313" key="7">
    <source>
        <dbReference type="Proteomes" id="UP000193307"/>
    </source>
</evidence>
<keyword evidence="1 6" id="KW-0489">Methyltransferase</keyword>
<keyword evidence="7" id="KW-1185">Reference proteome</keyword>
<proteinExistence type="inferred from homology"/>